<keyword evidence="1" id="KW-0812">Transmembrane</keyword>
<gene>
    <name evidence="2" type="ORF">MTR66_07325</name>
</gene>
<evidence type="ECO:0000313" key="3">
    <source>
        <dbReference type="Proteomes" id="UP001202281"/>
    </source>
</evidence>
<dbReference type="Proteomes" id="UP001202281">
    <property type="component" value="Unassembled WGS sequence"/>
</dbReference>
<organism evidence="2 3">
    <name type="scientific">Novosphingobium beihaiensis</name>
    <dbReference type="NCBI Taxonomy" id="2930389"/>
    <lineage>
        <taxon>Bacteria</taxon>
        <taxon>Pseudomonadati</taxon>
        <taxon>Pseudomonadota</taxon>
        <taxon>Alphaproteobacteria</taxon>
        <taxon>Sphingomonadales</taxon>
        <taxon>Sphingomonadaceae</taxon>
        <taxon>Novosphingobium</taxon>
    </lineage>
</organism>
<name>A0ABT0BNK2_9SPHN</name>
<dbReference type="EMBL" id="JALHLG010000007">
    <property type="protein sequence ID" value="MCJ2186624.1"/>
    <property type="molecule type" value="Genomic_DNA"/>
</dbReference>
<sequence>MNDNRLVGLLLVLAALPGLAWAWSDYRSGTVRLVLFSRRCGANLVHREADPRRFCACLGFNVLLFALMVAGGVFLMVKP</sequence>
<keyword evidence="1" id="KW-1133">Transmembrane helix</keyword>
<accession>A0ABT0BNK2</accession>
<comment type="caution">
    <text evidence="2">The sequence shown here is derived from an EMBL/GenBank/DDBJ whole genome shotgun (WGS) entry which is preliminary data.</text>
</comment>
<evidence type="ECO:0000256" key="1">
    <source>
        <dbReference type="SAM" id="Phobius"/>
    </source>
</evidence>
<keyword evidence="3" id="KW-1185">Reference proteome</keyword>
<evidence type="ECO:0000313" key="2">
    <source>
        <dbReference type="EMBL" id="MCJ2186624.1"/>
    </source>
</evidence>
<proteinExistence type="predicted"/>
<keyword evidence="1" id="KW-0472">Membrane</keyword>
<protein>
    <submittedName>
        <fullName evidence="2">Uncharacterized protein</fullName>
    </submittedName>
</protein>
<feature type="transmembrane region" description="Helical" evidence="1">
    <location>
        <begin position="58"/>
        <end position="77"/>
    </location>
</feature>
<reference evidence="2 3" key="1">
    <citation type="submission" date="2022-04" db="EMBL/GenBank/DDBJ databases">
        <title>Identification of a novel bacterium isolated from mangrove sediments.</title>
        <authorList>
            <person name="Pan X."/>
        </authorList>
    </citation>
    <scope>NUCLEOTIDE SEQUENCE [LARGE SCALE GENOMIC DNA]</scope>
    <source>
        <strain evidence="2 3">B2638</strain>
    </source>
</reference>
<dbReference type="RefSeq" id="WP_243919267.1">
    <property type="nucleotide sequence ID" value="NZ_JALHLG010000007.1"/>
</dbReference>